<dbReference type="SUPFAM" id="SSF55729">
    <property type="entry name" value="Acyl-CoA N-acyltransferases (Nat)"/>
    <property type="match status" value="1"/>
</dbReference>
<keyword evidence="3" id="KW-0808">Transferase</keyword>
<dbReference type="AlphaFoldDB" id="A0A6G9XTM2"/>
<feature type="region of interest" description="Disordered" evidence="1">
    <location>
        <begin position="1"/>
        <end position="23"/>
    </location>
</feature>
<organism evidence="3 4">
    <name type="scientific">Nocardia brasiliensis</name>
    <dbReference type="NCBI Taxonomy" id="37326"/>
    <lineage>
        <taxon>Bacteria</taxon>
        <taxon>Bacillati</taxon>
        <taxon>Actinomycetota</taxon>
        <taxon>Actinomycetes</taxon>
        <taxon>Mycobacteriales</taxon>
        <taxon>Nocardiaceae</taxon>
        <taxon>Nocardia</taxon>
    </lineage>
</organism>
<dbReference type="Proteomes" id="UP000501705">
    <property type="component" value="Chromosome"/>
</dbReference>
<sequence length="248" mass="27557">MSDALRRLDAERRTAGERDETGDVVREWSRDRSECRISYVYETSDDPTALVAREVAAADRAGYELEWKTYEHDAVPGLERALEQAGFEPEPVESVLVRVDPPDDPVALADDRRIRVADSAADELADVAEILRATGRSHVERQIEQLRAQLDGSVFVHIAYLGDVPASCGRLHFGATPGLAELAGGRSKPEFRRRGLYTDLVNSRLAQSFSAGRGHVYVDALPTSEPILRRLGFRLVTRTRPFGYSPSH</sequence>
<dbReference type="RefSeq" id="WP_167463364.1">
    <property type="nucleotide sequence ID" value="NZ_CP046171.1"/>
</dbReference>
<evidence type="ECO:0000313" key="4">
    <source>
        <dbReference type="Proteomes" id="UP000501705"/>
    </source>
</evidence>
<proteinExistence type="predicted"/>
<accession>A0A6G9XTM2</accession>
<evidence type="ECO:0000313" key="3">
    <source>
        <dbReference type="EMBL" id="QIS04246.1"/>
    </source>
</evidence>
<reference evidence="3 4" key="1">
    <citation type="journal article" date="2019" name="ACS Chem. Biol.">
        <title>Identification and Mobilization of a Cryptic Antibiotic Biosynthesis Gene Locus from a Human-Pathogenic Nocardia Isolate.</title>
        <authorList>
            <person name="Herisse M."/>
            <person name="Ishida K."/>
            <person name="Porter J.L."/>
            <person name="Howden B."/>
            <person name="Hertweck C."/>
            <person name="Stinear T.P."/>
            <person name="Pidot S.J."/>
        </authorList>
    </citation>
    <scope>NUCLEOTIDE SEQUENCE [LARGE SCALE GENOMIC DNA]</scope>
    <source>
        <strain evidence="3 4">AUSMDU00024985</strain>
    </source>
</reference>
<protein>
    <submittedName>
        <fullName evidence="3">GNAT family N-acetyltransferase</fullName>
    </submittedName>
</protein>
<dbReference type="GO" id="GO:0016747">
    <property type="term" value="F:acyltransferase activity, transferring groups other than amino-acyl groups"/>
    <property type="evidence" value="ECO:0007669"/>
    <property type="project" value="InterPro"/>
</dbReference>
<name>A0A6G9XTM2_NOCBR</name>
<dbReference type="Gene3D" id="3.40.630.30">
    <property type="match status" value="1"/>
</dbReference>
<evidence type="ECO:0000259" key="2">
    <source>
        <dbReference type="PROSITE" id="PS51186"/>
    </source>
</evidence>
<dbReference type="InterPro" id="IPR016181">
    <property type="entry name" value="Acyl_CoA_acyltransferase"/>
</dbReference>
<feature type="domain" description="N-acetyltransferase" evidence="2">
    <location>
        <begin position="114"/>
        <end position="248"/>
    </location>
</feature>
<evidence type="ECO:0000256" key="1">
    <source>
        <dbReference type="SAM" id="MobiDB-lite"/>
    </source>
</evidence>
<dbReference type="EMBL" id="CP046171">
    <property type="protein sequence ID" value="QIS04246.1"/>
    <property type="molecule type" value="Genomic_DNA"/>
</dbReference>
<dbReference type="PROSITE" id="PS51186">
    <property type="entry name" value="GNAT"/>
    <property type="match status" value="1"/>
</dbReference>
<gene>
    <name evidence="3" type="ORF">F5X71_19620</name>
</gene>
<dbReference type="InterPro" id="IPR000182">
    <property type="entry name" value="GNAT_dom"/>
</dbReference>